<dbReference type="GO" id="GO:0016887">
    <property type="term" value="F:ATP hydrolysis activity"/>
    <property type="evidence" value="ECO:0007669"/>
    <property type="project" value="InterPro"/>
</dbReference>
<dbReference type="InterPro" id="IPR003593">
    <property type="entry name" value="AAA+_ATPase"/>
</dbReference>
<feature type="domain" description="ABC transporter" evidence="4">
    <location>
        <begin position="10"/>
        <end position="239"/>
    </location>
</feature>
<protein>
    <submittedName>
        <fullName evidence="5">Phosphonate C-P lyase system protein PhnL</fullName>
    </submittedName>
</protein>
<dbReference type="RefSeq" id="WP_048433995.1">
    <property type="nucleotide sequence ID" value="NZ_LWHQ01000063.1"/>
</dbReference>
<dbReference type="PROSITE" id="PS50893">
    <property type="entry name" value="ABC_TRANSPORTER_2"/>
    <property type="match status" value="1"/>
</dbReference>
<evidence type="ECO:0000313" key="6">
    <source>
        <dbReference type="Proteomes" id="UP000078316"/>
    </source>
</evidence>
<dbReference type="SMART" id="SM00382">
    <property type="entry name" value="AAA"/>
    <property type="match status" value="1"/>
</dbReference>
<dbReference type="Proteomes" id="UP000078316">
    <property type="component" value="Unassembled WGS sequence"/>
</dbReference>
<accession>A0A179S3C0</accession>
<dbReference type="PROSITE" id="PS00211">
    <property type="entry name" value="ABC_TRANSPORTER_1"/>
    <property type="match status" value="1"/>
</dbReference>
<sequence>MNPVQNAPALEFRNVAKTFTLHLRGGVQLPVMGGADLAVHPGECVVLGGPSGAGKSSLLKMAYGNYRCDHGRILVRDGGRVVDVAAASPREVLVLRRRTISYVSQFLRVIPRVGAREVVASAAREGGMAADLALARAEELLARLNLPERLWDLPPATFSGGEQQRVNIARGLIAERPILLLDEPTASLDAQNRAVVVELIRARQAAGAALLGIFHDTDVREAVATRVVDVTAFRRQHAA</sequence>
<dbReference type="GO" id="GO:0005886">
    <property type="term" value="C:plasma membrane"/>
    <property type="evidence" value="ECO:0007669"/>
    <property type="project" value="TreeGrafter"/>
</dbReference>
<dbReference type="SUPFAM" id="SSF52540">
    <property type="entry name" value="P-loop containing nucleoside triphosphate hydrolases"/>
    <property type="match status" value="1"/>
</dbReference>
<dbReference type="GO" id="GO:0005524">
    <property type="term" value="F:ATP binding"/>
    <property type="evidence" value="ECO:0007669"/>
    <property type="project" value="UniProtKB-KW"/>
</dbReference>
<dbReference type="InterPro" id="IPR017871">
    <property type="entry name" value="ABC_transporter-like_CS"/>
</dbReference>
<dbReference type="GO" id="GO:0016829">
    <property type="term" value="F:lyase activity"/>
    <property type="evidence" value="ECO:0007669"/>
    <property type="project" value="UniProtKB-KW"/>
</dbReference>
<dbReference type="STRING" id="427683.A5481_26895"/>
<dbReference type="NCBIfam" id="TIGR02324">
    <property type="entry name" value="CP_lyasePhnL"/>
    <property type="match status" value="1"/>
</dbReference>
<comment type="caution">
    <text evidence="5">The sequence shown here is derived from an EMBL/GenBank/DDBJ whole genome shotgun (WGS) entry which is preliminary data.</text>
</comment>
<dbReference type="InterPro" id="IPR012701">
    <property type="entry name" value="CP_lyase_PhnL"/>
</dbReference>
<gene>
    <name evidence="5" type="ORF">A5481_26895</name>
</gene>
<evidence type="ECO:0000313" key="5">
    <source>
        <dbReference type="EMBL" id="OAS18176.1"/>
    </source>
</evidence>
<dbReference type="Gene3D" id="3.40.50.300">
    <property type="entry name" value="P-loop containing nucleotide triphosphate hydrolases"/>
    <property type="match status" value="1"/>
</dbReference>
<dbReference type="AlphaFoldDB" id="A0A179S3C0"/>
<evidence type="ECO:0000256" key="1">
    <source>
        <dbReference type="ARBA" id="ARBA00005417"/>
    </source>
</evidence>
<name>A0A179S3C0_9HYPH</name>
<dbReference type="Pfam" id="PF00005">
    <property type="entry name" value="ABC_tran"/>
    <property type="match status" value="1"/>
</dbReference>
<evidence type="ECO:0000259" key="4">
    <source>
        <dbReference type="PROSITE" id="PS50893"/>
    </source>
</evidence>
<keyword evidence="3" id="KW-0067">ATP-binding</keyword>
<keyword evidence="5" id="KW-0456">Lyase</keyword>
<dbReference type="InterPro" id="IPR003439">
    <property type="entry name" value="ABC_transporter-like_ATP-bd"/>
</dbReference>
<dbReference type="InterPro" id="IPR015854">
    <property type="entry name" value="ABC_transpr_LolD-like"/>
</dbReference>
<proteinExistence type="inferred from homology"/>
<evidence type="ECO:0000256" key="3">
    <source>
        <dbReference type="ARBA" id="ARBA00022840"/>
    </source>
</evidence>
<dbReference type="PANTHER" id="PTHR24220">
    <property type="entry name" value="IMPORT ATP-BINDING PROTEIN"/>
    <property type="match status" value="1"/>
</dbReference>
<dbReference type="GO" id="GO:0022857">
    <property type="term" value="F:transmembrane transporter activity"/>
    <property type="evidence" value="ECO:0007669"/>
    <property type="project" value="TreeGrafter"/>
</dbReference>
<keyword evidence="2" id="KW-0547">Nucleotide-binding</keyword>
<reference evidence="5 6" key="1">
    <citation type="submission" date="2016-04" db="EMBL/GenBank/DDBJ databases">
        <authorList>
            <person name="Evans L.H."/>
            <person name="Alamgir A."/>
            <person name="Owens N."/>
            <person name="Weber N.D."/>
            <person name="Virtaneva K."/>
            <person name="Barbian K."/>
            <person name="Babar A."/>
            <person name="Rosenke K."/>
        </authorList>
    </citation>
    <scope>NUCLEOTIDE SEQUENCE [LARGE SCALE GENOMIC DNA]</scope>
    <source>
        <strain evidence="5 6">PMB02</strain>
    </source>
</reference>
<dbReference type="OrthoDB" id="9802264at2"/>
<dbReference type="InterPro" id="IPR027417">
    <property type="entry name" value="P-loop_NTPase"/>
</dbReference>
<dbReference type="EMBL" id="LWHQ01000063">
    <property type="protein sequence ID" value="OAS18176.1"/>
    <property type="molecule type" value="Genomic_DNA"/>
</dbReference>
<evidence type="ECO:0000256" key="2">
    <source>
        <dbReference type="ARBA" id="ARBA00022741"/>
    </source>
</evidence>
<comment type="similarity">
    <text evidence="1">Belongs to the ABC transporter superfamily.</text>
</comment>
<organism evidence="5 6">
    <name type="scientific">Methylobacterium platani</name>
    <dbReference type="NCBI Taxonomy" id="427683"/>
    <lineage>
        <taxon>Bacteria</taxon>
        <taxon>Pseudomonadati</taxon>
        <taxon>Pseudomonadota</taxon>
        <taxon>Alphaproteobacteria</taxon>
        <taxon>Hyphomicrobiales</taxon>
        <taxon>Methylobacteriaceae</taxon>
        <taxon>Methylobacterium</taxon>
    </lineage>
</organism>